<dbReference type="Proteomes" id="UP000318571">
    <property type="component" value="Chromosome 4"/>
</dbReference>
<dbReference type="PANTHER" id="PTHR11243:SF23">
    <property type="entry name" value="LD06925P"/>
    <property type="match status" value="1"/>
</dbReference>
<feature type="compositionally biased region" description="Polar residues" evidence="1">
    <location>
        <begin position="413"/>
        <end position="426"/>
    </location>
</feature>
<organism evidence="4 5">
    <name type="scientific">Tigriopus californicus</name>
    <name type="common">Marine copepod</name>
    <dbReference type="NCBI Taxonomy" id="6832"/>
    <lineage>
        <taxon>Eukaryota</taxon>
        <taxon>Metazoa</taxon>
        <taxon>Ecdysozoa</taxon>
        <taxon>Arthropoda</taxon>
        <taxon>Crustacea</taxon>
        <taxon>Multicrustacea</taxon>
        <taxon>Hexanauplia</taxon>
        <taxon>Copepoda</taxon>
        <taxon>Harpacticoida</taxon>
        <taxon>Harpacticidae</taxon>
        <taxon>Tigriopus</taxon>
    </lineage>
</organism>
<feature type="region of interest" description="Disordered" evidence="1">
    <location>
        <begin position="1301"/>
        <end position="1335"/>
    </location>
</feature>
<dbReference type="GO" id="GO:0007165">
    <property type="term" value="P:signal transduction"/>
    <property type="evidence" value="ECO:0007669"/>
    <property type="project" value="InterPro"/>
</dbReference>
<feature type="compositionally biased region" description="Polar residues" evidence="1">
    <location>
        <begin position="374"/>
        <end position="383"/>
    </location>
</feature>
<feature type="compositionally biased region" description="Low complexity" evidence="1">
    <location>
        <begin position="390"/>
        <end position="407"/>
    </location>
</feature>
<evidence type="ECO:0000259" key="3">
    <source>
        <dbReference type="PROSITE" id="PS50200"/>
    </source>
</evidence>
<evidence type="ECO:0000259" key="2">
    <source>
        <dbReference type="PROSITE" id="PS50003"/>
    </source>
</evidence>
<feature type="domain" description="Ras-associating" evidence="3">
    <location>
        <begin position="508"/>
        <end position="605"/>
    </location>
</feature>
<dbReference type="InterPro" id="IPR039665">
    <property type="entry name" value="PH_APBB1IP"/>
</dbReference>
<reference evidence="4 5" key="1">
    <citation type="journal article" date="2018" name="Nat. Ecol. Evol.">
        <title>Genomic signatures of mitonuclear coevolution across populations of Tigriopus californicus.</title>
        <authorList>
            <person name="Barreto F.S."/>
            <person name="Watson E.T."/>
            <person name="Lima T.G."/>
            <person name="Willett C.S."/>
            <person name="Edmands S."/>
            <person name="Li W."/>
            <person name="Burton R.S."/>
        </authorList>
    </citation>
    <scope>NUCLEOTIDE SEQUENCE [LARGE SCALE GENOMIC DNA]</scope>
    <source>
        <strain evidence="4 5">San Diego</strain>
    </source>
</reference>
<evidence type="ECO:0000313" key="4">
    <source>
        <dbReference type="EMBL" id="TRY67721.1"/>
    </source>
</evidence>
<dbReference type="InterPro" id="IPR029071">
    <property type="entry name" value="Ubiquitin-like_domsf"/>
</dbReference>
<gene>
    <name evidence="4" type="ORF">TCAL_08479</name>
</gene>
<dbReference type="SUPFAM" id="SSF54236">
    <property type="entry name" value="Ubiquitin-like"/>
    <property type="match status" value="1"/>
</dbReference>
<feature type="region of interest" description="Disordered" evidence="1">
    <location>
        <begin position="371"/>
        <end position="486"/>
    </location>
</feature>
<feature type="compositionally biased region" description="Basic and acidic residues" evidence="1">
    <location>
        <begin position="167"/>
        <end position="181"/>
    </location>
</feature>
<dbReference type="PANTHER" id="PTHR11243">
    <property type="entry name" value="GROWTH FACTOR RECEPTOR-BOUND PROTEIN"/>
    <property type="match status" value="1"/>
</dbReference>
<feature type="compositionally biased region" description="Low complexity" evidence="1">
    <location>
        <begin position="449"/>
        <end position="482"/>
    </location>
</feature>
<dbReference type="Pfam" id="PF21989">
    <property type="entry name" value="RA_2"/>
    <property type="match status" value="1"/>
</dbReference>
<keyword evidence="5" id="KW-1185">Reference proteome</keyword>
<dbReference type="Gene3D" id="2.30.29.30">
    <property type="entry name" value="Pleckstrin-homology domain (PH domain)/Phosphotyrosine-binding domain (PTB)"/>
    <property type="match status" value="1"/>
</dbReference>
<accession>A0A553NQK3</accession>
<dbReference type="SMART" id="SM00233">
    <property type="entry name" value="PH"/>
    <property type="match status" value="1"/>
</dbReference>
<dbReference type="Pfam" id="PF00169">
    <property type="entry name" value="PH"/>
    <property type="match status" value="1"/>
</dbReference>
<dbReference type="Gene3D" id="3.10.20.90">
    <property type="entry name" value="Phosphatidylinositol 3-kinase Catalytic Subunit, Chain A, domain 1"/>
    <property type="match status" value="1"/>
</dbReference>
<dbReference type="SMART" id="SM00314">
    <property type="entry name" value="RA"/>
    <property type="match status" value="1"/>
</dbReference>
<feature type="compositionally biased region" description="Basic and acidic residues" evidence="1">
    <location>
        <begin position="1019"/>
        <end position="1036"/>
    </location>
</feature>
<feature type="domain" description="PH" evidence="2">
    <location>
        <begin position="638"/>
        <end position="748"/>
    </location>
</feature>
<feature type="compositionally biased region" description="Polar residues" evidence="1">
    <location>
        <begin position="228"/>
        <end position="239"/>
    </location>
</feature>
<evidence type="ECO:0000256" key="1">
    <source>
        <dbReference type="SAM" id="MobiDB-lite"/>
    </source>
</evidence>
<feature type="region of interest" description="Disordered" evidence="1">
    <location>
        <begin position="1352"/>
        <end position="1372"/>
    </location>
</feature>
<feature type="compositionally biased region" description="Polar residues" evidence="1">
    <location>
        <begin position="793"/>
        <end position="826"/>
    </location>
</feature>
<dbReference type="InterPro" id="IPR011993">
    <property type="entry name" value="PH-like_dom_sf"/>
</dbReference>
<dbReference type="InterPro" id="IPR000159">
    <property type="entry name" value="RA_dom"/>
</dbReference>
<dbReference type="CDD" id="cd01259">
    <property type="entry name" value="PH_APBB1IP"/>
    <property type="match status" value="1"/>
</dbReference>
<comment type="caution">
    <text evidence="4">The sequence shown here is derived from an EMBL/GenBank/DDBJ whole genome shotgun (WGS) entry which is preliminary data.</text>
</comment>
<dbReference type="STRING" id="6832.A0A553NQK3"/>
<feature type="region of interest" description="Disordered" evidence="1">
    <location>
        <begin position="33"/>
        <end position="57"/>
    </location>
</feature>
<dbReference type="SUPFAM" id="SSF50729">
    <property type="entry name" value="PH domain-like"/>
    <property type="match status" value="1"/>
</dbReference>
<dbReference type="InterPro" id="IPR039664">
    <property type="entry name" value="GRB/APBB1IP"/>
</dbReference>
<protein>
    <submittedName>
        <fullName evidence="4">Uncharacterized protein</fullName>
    </submittedName>
</protein>
<feature type="compositionally biased region" description="Polar residues" evidence="1">
    <location>
        <begin position="296"/>
        <end position="311"/>
    </location>
</feature>
<sequence length="1531" mass="168386">MRRFFSEYVANGRYIRPLPSRIDAANLLAHKSRSHRVYSSSSKSKPPTQNPKLSAKNRLKSILSEKFSFKMGSRSRSMGVWTTPKAENNPDPYKVPSRSSSVVQSKIPKWPQKGLRAKSNNSVEPKQKEERRRSMVFIHEVVDRVGRALKRPGGGNNQSKSPLIIPTERDRQQQQPEAKEREEFLGLAKNGLTSHQVIPKRTSAPFQPQDSAIYPSLRLPHLKPFNDSLRSNSKMTIHNENPPRGVNSPVDHQMSFSSSGGDPDSDAEDDPGQLLNAWLGHLNTLNTDLDQLRPLNDQTGSGDNTKQSSSVVRRKPKAPQDRALQNQYRCSLINLENTQDEELDAILDELNVLGTQFDEEIAVVDKQMTALSAPDSTPSSSKVLNEKEGSSGSSSSGLHSRSDSGGSVDASGKPSSTNQNGNQNGPSRLPPGQRTDSPDNDSAFCDNLSMLSSCSASSSSRTDQSKSSSGVSSTTSPTSSTSPDEEARIIKAEKMKLAIEKIKEASIKKVFIKVFTADGSAKSLLIDERMSVGHVTRILAEKNHVKLDPKWTLVELVPDLYMERVYEDNENLVENCLMWKMDSKNTLWFIERPEKFDLFVRPELYLLGTSSSQKGELLEEHSRQELLEEYFSSSGVGAPELEGFVWLKSESKKAWKKHYFVLRSSGLYYAPKDGKKSSKDLICLSTFDVNQVYFGAGWKKKYKSPTDFCFAIKQPQIQAKAPKYIKYLCVDSDRELQQWVTGIRIAKNGRQLFDNYRAIEEEITHADIDLLTSKRYSVNSPNSLQIPCPLGTNGRSQNDSSSPARTPSSENKSLDSALSSGIVSDMSQCSGLPSSSSSSASFQNSCEGSSETSSSQNTPVNTIERGGLRRSMSRTSKSSSSSGCLSDKSSLPGGIEHGFESDFPAGGTIKKRPTVSPRIPLTSTTWGMVRDSDEESNDPTTPNVRVGGGGTLLRSAVRQSFRKHSRSGSDMGQLIRTMGSESPIPNQTVMAEVHQHPSDIDPMSAEFESSFGNDALETSLHEDLPLPPPPRDESLDRLSQSTMDDLPPPPPELIPEINLPHHRPPLPPTLSNSRLPPSGRPACVPLPPSLKKFSPSPLSLPKRLGNTTRRISFDDNVQLIDDDSLSFQRAPNPNKLYPNGANCSEAAPPKEFISHLQQVMNKKWQIAEKCRVNTHTTPQQVLGFRDDVQHIVGTPQDYGRDESVGAWVLQSQQFAPEPGTMSEPLYAIASKSTNPNQSPCHYAPSNAPAQIPGGRPVILREPTPEFDPYSTLQEVRNGHETPERKDVSNYSTINFVSPPGMMNRMCPSPQLSPSHRGSFRSKATPPPPPRRNCYAATDEISSSSTAAAMASSDVASSSSAAPVTTTTTTTTTEKPLNDRVQCYACGQSMIDPTLDGEDYYDLEKLQPNQAPGAGSKMYNHTCDIMDRLGASSHWIRTCPEGVKSCFFAEGTYELQSAIFRGCAGAKYPHDKKCDRELQAVQVVAGKKSVDVEVFLCYCNEQVCNLERGNAKKMTAGLLQILTVFLLAQALH</sequence>
<feature type="region of interest" description="Disordered" evidence="1">
    <location>
        <begin position="195"/>
        <end position="273"/>
    </location>
</feature>
<dbReference type="PROSITE" id="PS50003">
    <property type="entry name" value="PH_DOMAIN"/>
    <property type="match status" value="1"/>
</dbReference>
<feature type="region of interest" description="Disordered" evidence="1">
    <location>
        <begin position="74"/>
        <end position="132"/>
    </location>
</feature>
<feature type="region of interest" description="Disordered" evidence="1">
    <location>
        <begin position="787"/>
        <end position="950"/>
    </location>
</feature>
<feature type="compositionally biased region" description="Low complexity" evidence="1">
    <location>
        <begin position="827"/>
        <end position="858"/>
    </location>
</feature>
<feature type="compositionally biased region" description="Low complexity" evidence="1">
    <location>
        <begin position="869"/>
        <end position="891"/>
    </location>
</feature>
<feature type="region of interest" description="Disordered" evidence="1">
    <location>
        <begin position="147"/>
        <end position="181"/>
    </location>
</feature>
<dbReference type="EMBL" id="VCGU01000011">
    <property type="protein sequence ID" value="TRY67721.1"/>
    <property type="molecule type" value="Genomic_DNA"/>
</dbReference>
<feature type="region of interest" description="Disordered" evidence="1">
    <location>
        <begin position="291"/>
        <end position="325"/>
    </location>
</feature>
<evidence type="ECO:0000313" key="5">
    <source>
        <dbReference type="Proteomes" id="UP000318571"/>
    </source>
</evidence>
<dbReference type="InterPro" id="IPR001849">
    <property type="entry name" value="PH_domain"/>
</dbReference>
<feature type="region of interest" description="Disordered" evidence="1">
    <location>
        <begin position="1019"/>
        <end position="1078"/>
    </location>
</feature>
<name>A0A553NQK3_TIGCA</name>
<proteinExistence type="predicted"/>
<dbReference type="PROSITE" id="PS50200">
    <property type="entry name" value="RA"/>
    <property type="match status" value="1"/>
</dbReference>